<reference evidence="1" key="1">
    <citation type="journal article" date="2018" name="DNA Res.">
        <title>Multiple hybrid de novo genome assembly of finger millet, an orphan allotetraploid crop.</title>
        <authorList>
            <person name="Hatakeyama M."/>
            <person name="Aluri S."/>
            <person name="Balachadran M.T."/>
            <person name="Sivarajan S.R."/>
            <person name="Patrignani A."/>
            <person name="Gruter S."/>
            <person name="Poveda L."/>
            <person name="Shimizu-Inatsugi R."/>
            <person name="Baeten J."/>
            <person name="Francoijs K.J."/>
            <person name="Nataraja K.N."/>
            <person name="Reddy Y.A.N."/>
            <person name="Phadnis S."/>
            <person name="Ravikumar R.L."/>
            <person name="Schlapbach R."/>
            <person name="Sreeman S.M."/>
            <person name="Shimizu K.K."/>
        </authorList>
    </citation>
    <scope>NUCLEOTIDE SEQUENCE</scope>
</reference>
<protein>
    <submittedName>
        <fullName evidence="1">Uncharacterized protein</fullName>
    </submittedName>
</protein>
<dbReference type="PANTHER" id="PTHR33710:SF48">
    <property type="entry name" value="OS02G0307075 PROTEIN"/>
    <property type="match status" value="1"/>
</dbReference>
<evidence type="ECO:0000313" key="2">
    <source>
        <dbReference type="Proteomes" id="UP001054889"/>
    </source>
</evidence>
<reference evidence="1" key="2">
    <citation type="submission" date="2021-12" db="EMBL/GenBank/DDBJ databases">
        <title>Resequencing data analysis of finger millet.</title>
        <authorList>
            <person name="Hatakeyama M."/>
            <person name="Aluri S."/>
            <person name="Balachadran M.T."/>
            <person name="Sivarajan S.R."/>
            <person name="Poveda L."/>
            <person name="Shimizu-Inatsugi R."/>
            <person name="Schlapbach R."/>
            <person name="Sreeman S.M."/>
            <person name="Shimizu K.K."/>
        </authorList>
    </citation>
    <scope>NUCLEOTIDE SEQUENCE</scope>
</reference>
<accession>A0AAV5D2G0</accession>
<dbReference type="PANTHER" id="PTHR33710">
    <property type="entry name" value="BNAC02G09200D PROTEIN"/>
    <property type="match status" value="1"/>
</dbReference>
<dbReference type="EMBL" id="BQKI01000011">
    <property type="protein sequence ID" value="GJN04425.1"/>
    <property type="molecule type" value="Genomic_DNA"/>
</dbReference>
<dbReference type="Proteomes" id="UP001054889">
    <property type="component" value="Unassembled WGS sequence"/>
</dbReference>
<gene>
    <name evidence="1" type="primary">ga21973</name>
    <name evidence="1" type="ORF">PR202_ga21973</name>
</gene>
<sequence length="123" mass="14583">MHSVSIKFSLENELDWWFTGVYGPHQDGEKVAFHNELQEVRENCVGPWIVAVNFNMIYSSKDKNNDNLNRAMMGQFRWFLNDFDLKEIPLIGYRYTWSNEREAPTLVKLDRVLCTADWEAMYP</sequence>
<dbReference type="InterPro" id="IPR036691">
    <property type="entry name" value="Endo/exonu/phosph_ase_sf"/>
</dbReference>
<name>A0AAV5D2G0_ELECO</name>
<organism evidence="1 2">
    <name type="scientific">Eleusine coracana subsp. coracana</name>
    <dbReference type="NCBI Taxonomy" id="191504"/>
    <lineage>
        <taxon>Eukaryota</taxon>
        <taxon>Viridiplantae</taxon>
        <taxon>Streptophyta</taxon>
        <taxon>Embryophyta</taxon>
        <taxon>Tracheophyta</taxon>
        <taxon>Spermatophyta</taxon>
        <taxon>Magnoliopsida</taxon>
        <taxon>Liliopsida</taxon>
        <taxon>Poales</taxon>
        <taxon>Poaceae</taxon>
        <taxon>PACMAD clade</taxon>
        <taxon>Chloridoideae</taxon>
        <taxon>Cynodonteae</taxon>
        <taxon>Eleusininae</taxon>
        <taxon>Eleusine</taxon>
    </lineage>
</organism>
<comment type="caution">
    <text evidence="1">The sequence shown here is derived from an EMBL/GenBank/DDBJ whole genome shotgun (WGS) entry which is preliminary data.</text>
</comment>
<dbReference type="Gene3D" id="3.60.10.10">
    <property type="entry name" value="Endonuclease/exonuclease/phosphatase"/>
    <property type="match status" value="1"/>
</dbReference>
<dbReference type="SUPFAM" id="SSF56219">
    <property type="entry name" value="DNase I-like"/>
    <property type="match status" value="1"/>
</dbReference>
<evidence type="ECO:0000313" key="1">
    <source>
        <dbReference type="EMBL" id="GJN04425.1"/>
    </source>
</evidence>
<dbReference type="AlphaFoldDB" id="A0AAV5D2G0"/>
<keyword evidence="2" id="KW-1185">Reference proteome</keyword>
<proteinExistence type="predicted"/>